<dbReference type="EMBL" id="FJNE01000002">
    <property type="protein sequence ID" value="CZQ86328.1"/>
    <property type="molecule type" value="Genomic_DNA"/>
</dbReference>
<name>A0A143YGD4_9LACT</name>
<protein>
    <recommendedName>
        <fullName evidence="3">Glucosamine inositolphosphorylceramide transferase 1 N-terminal domain-containing protein</fullName>
    </recommendedName>
</protein>
<dbReference type="SUPFAM" id="SSF75005">
    <property type="entry name" value="Arabinanase/levansucrase/invertase"/>
    <property type="match status" value="1"/>
</dbReference>
<dbReference type="Pfam" id="PF24793">
    <property type="entry name" value="GINT1_N"/>
    <property type="match status" value="1"/>
</dbReference>
<accession>A0A143YGD4</accession>
<reference evidence="4 5" key="1">
    <citation type="submission" date="2016-02" db="EMBL/GenBank/DDBJ databases">
        <authorList>
            <person name="Wen L."/>
            <person name="He K."/>
            <person name="Yang H."/>
        </authorList>
    </citation>
    <scope>NUCLEOTIDE SEQUENCE [LARGE SCALE GENOMIC DNA]</scope>
    <source>
        <strain evidence="4">Trichococcus palustris</strain>
    </source>
</reference>
<evidence type="ECO:0000259" key="3">
    <source>
        <dbReference type="Pfam" id="PF24793"/>
    </source>
</evidence>
<dbReference type="Proteomes" id="UP000242754">
    <property type="component" value="Unassembled WGS sequence"/>
</dbReference>
<feature type="domain" description="Glucosamine inositolphosphorylceramide transferase 1 N-terminal" evidence="3">
    <location>
        <begin position="263"/>
        <end position="486"/>
    </location>
</feature>
<evidence type="ECO:0000256" key="1">
    <source>
        <dbReference type="ARBA" id="ARBA00022651"/>
    </source>
</evidence>
<dbReference type="InterPro" id="IPR052176">
    <property type="entry name" value="Glycosyl_Hydrlase_43_Enz"/>
</dbReference>
<proteinExistence type="predicted"/>
<dbReference type="InterPro" id="IPR056442">
    <property type="entry name" value="GINT1_N"/>
</dbReference>
<keyword evidence="1" id="KW-0858">Xylan degradation</keyword>
<dbReference type="PANTHER" id="PTHR43772:SF2">
    <property type="entry name" value="PUTATIVE (AFU_ORTHOLOGUE AFUA_2G04480)-RELATED"/>
    <property type="match status" value="1"/>
</dbReference>
<organism evidence="4 5">
    <name type="scientific">Trichococcus palustris</name>
    <dbReference type="NCBI Taxonomy" id="140314"/>
    <lineage>
        <taxon>Bacteria</taxon>
        <taxon>Bacillati</taxon>
        <taxon>Bacillota</taxon>
        <taxon>Bacilli</taxon>
        <taxon>Lactobacillales</taxon>
        <taxon>Carnobacteriaceae</taxon>
        <taxon>Trichococcus</taxon>
    </lineage>
</organism>
<dbReference type="GO" id="GO:0045493">
    <property type="term" value="P:xylan catabolic process"/>
    <property type="evidence" value="ECO:0007669"/>
    <property type="project" value="UniProtKB-KW"/>
</dbReference>
<keyword evidence="2" id="KW-0119">Carbohydrate metabolism</keyword>
<dbReference type="PANTHER" id="PTHR43772">
    <property type="entry name" value="ENDO-1,4-BETA-XYLANASE"/>
    <property type="match status" value="1"/>
</dbReference>
<dbReference type="Gene3D" id="2.115.10.20">
    <property type="entry name" value="Glycosyl hydrolase domain, family 43"/>
    <property type="match status" value="1"/>
</dbReference>
<evidence type="ECO:0000313" key="4">
    <source>
        <dbReference type="EMBL" id="CZQ86328.1"/>
    </source>
</evidence>
<dbReference type="OrthoDB" id="3771157at2"/>
<evidence type="ECO:0000256" key="2">
    <source>
        <dbReference type="ARBA" id="ARBA00023277"/>
    </source>
</evidence>
<keyword evidence="5" id="KW-1185">Reference proteome</keyword>
<dbReference type="STRING" id="140314.SAMN04488076_101242"/>
<sequence length="501" mass="58691">MLKIGLIIPSDYMVPVWFQLLVNRIIDENIGRIIEVRTIPKSKTHHIDKNFFYNLDNFLFENSVKKGKRINFLKKNKLNLGRVPLFDGDNKSENTADLFLSLEKMQIIRDDNSNFGLWEYYIDDCNISDIYFGLRSVANESSISVKVMSRFESGNMLIVDARVKNARSFIITKNIIAEKLIELTIQALKRVMISGLDNYTKNEIYPTCLHKTNKLYCKIFINAILKTLNKKNMAETEWFLLLGKKGKSFPVNEAGLQYIYQDSSVFFADPFLFQHGDQTYLFVEEFHFSNSKGVIAVLKKNHDGEYIRIGTALERPYHLSYPFIFRYANEIYMIPETSQANTVDLYKCIDFPMKWENTKTILSNVKACDTTLLFHDNIWWMFTSIERNGWGYDEQLYLYYSDDPINGKWAEHPLNPIVMDTRYARMAGNIIIKEGKLIRPAQDCSKVYGDAINYMEIQTLTKEDYNEKIVFDTTPEKKYLGIHTYNEMDTEFIIDVRRYKK</sequence>
<dbReference type="AlphaFoldDB" id="A0A143YGD4"/>
<dbReference type="RefSeq" id="WP_143084399.1">
    <property type="nucleotide sequence ID" value="NZ_FJNE01000002.1"/>
</dbReference>
<keyword evidence="1" id="KW-0624">Polysaccharide degradation</keyword>
<gene>
    <name evidence="4" type="ORF">Tpal_758</name>
</gene>
<evidence type="ECO:0000313" key="5">
    <source>
        <dbReference type="Proteomes" id="UP000242754"/>
    </source>
</evidence>
<dbReference type="InterPro" id="IPR023296">
    <property type="entry name" value="Glyco_hydro_beta-prop_sf"/>
</dbReference>